<dbReference type="AlphaFoldDB" id="A0A3D0KJW9"/>
<evidence type="ECO:0000313" key="2">
    <source>
        <dbReference type="EMBL" id="HCA03655.1"/>
    </source>
</evidence>
<comment type="caution">
    <text evidence="2">The sequence shown here is derived from an EMBL/GenBank/DDBJ whole genome shotgun (WGS) entry which is preliminary data.</text>
</comment>
<reference evidence="2" key="1">
    <citation type="journal article" date="2018" name="Nat. Biotechnol.">
        <title>A standardized bacterial taxonomy based on genome phylogeny substantially revises the tree of life.</title>
        <authorList>
            <person name="Parks D.H."/>
            <person name="Chuvochina M."/>
            <person name="Waite D.W."/>
            <person name="Rinke C."/>
            <person name="Skarshewski A."/>
            <person name="Chaumeil P.A."/>
            <person name="Hugenholtz P."/>
        </authorList>
    </citation>
    <scope>NUCLEOTIDE SEQUENCE [LARGE SCALE GENOMIC DNA]</scope>
    <source>
        <strain evidence="2">UBA11284</strain>
    </source>
</reference>
<feature type="region of interest" description="Disordered" evidence="1">
    <location>
        <begin position="208"/>
        <end position="231"/>
    </location>
</feature>
<gene>
    <name evidence="2" type="ORF">DEO68_16140</name>
</gene>
<accession>A0A3D0KJW9</accession>
<sequence>MIITRDAFYAQRITPRDNRLFAAQQACVSLVLADITPLANQGIPIVLPTGPETLPLALLQPGQGNPFGDHTPRLWKHYPFSLTQHVVGLDADGCGQLGSVLWGDPYAPHWGDMTGHRLFEPDGQASDYLQSTLSGLREAQQETLVTQQLVWQLHQLRVLLPDTITHAGQCWCVYRIDIDHLQTRIGASDDPMHCRLLMMAHAINDSQQSLGRSKASTWTPWTEESPTAKLG</sequence>
<name>A0A3D0KJW9_9GAMM</name>
<proteinExistence type="predicted"/>
<organism evidence="2">
    <name type="scientific">Halomonas campaniensis</name>
    <dbReference type="NCBI Taxonomy" id="213554"/>
    <lineage>
        <taxon>Bacteria</taxon>
        <taxon>Pseudomonadati</taxon>
        <taxon>Pseudomonadota</taxon>
        <taxon>Gammaproteobacteria</taxon>
        <taxon>Oceanospirillales</taxon>
        <taxon>Halomonadaceae</taxon>
        <taxon>Halomonas</taxon>
    </lineage>
</organism>
<feature type="compositionally biased region" description="Polar residues" evidence="1">
    <location>
        <begin position="208"/>
        <end position="225"/>
    </location>
</feature>
<evidence type="ECO:0000256" key="1">
    <source>
        <dbReference type="SAM" id="MobiDB-lite"/>
    </source>
</evidence>
<dbReference type="InterPro" id="IPR010836">
    <property type="entry name" value="SapC"/>
</dbReference>
<dbReference type="EMBL" id="DOTR01000092">
    <property type="protein sequence ID" value="HCA03655.1"/>
    <property type="molecule type" value="Genomic_DNA"/>
</dbReference>
<protein>
    <submittedName>
        <fullName evidence="2">Uncharacterized protein</fullName>
    </submittedName>
</protein>
<dbReference type="Pfam" id="PF07277">
    <property type="entry name" value="SapC"/>
    <property type="match status" value="1"/>
</dbReference>